<name>A0A2P5CMG7_TREOI</name>
<dbReference type="Proteomes" id="UP000237000">
    <property type="component" value="Unassembled WGS sequence"/>
</dbReference>
<accession>A0A2P5CMG7</accession>
<dbReference type="OrthoDB" id="10314308at2759"/>
<protein>
    <submittedName>
        <fullName evidence="1">Uncharacterized protein</fullName>
    </submittedName>
</protein>
<gene>
    <name evidence="1" type="ORF">TorRG33x02_279980</name>
</gene>
<evidence type="ECO:0000313" key="1">
    <source>
        <dbReference type="EMBL" id="PON62224.1"/>
    </source>
</evidence>
<dbReference type="AlphaFoldDB" id="A0A2P5CMG7"/>
<dbReference type="EMBL" id="JXTC01000349">
    <property type="protein sequence ID" value="PON62224.1"/>
    <property type="molecule type" value="Genomic_DNA"/>
</dbReference>
<keyword evidence="2" id="KW-1185">Reference proteome</keyword>
<evidence type="ECO:0000313" key="2">
    <source>
        <dbReference type="Proteomes" id="UP000237000"/>
    </source>
</evidence>
<comment type="caution">
    <text evidence="1">The sequence shown here is derived from an EMBL/GenBank/DDBJ whole genome shotgun (WGS) entry which is preliminary data.</text>
</comment>
<proteinExistence type="predicted"/>
<organism evidence="1 2">
    <name type="scientific">Trema orientale</name>
    <name type="common">Charcoal tree</name>
    <name type="synonym">Celtis orientalis</name>
    <dbReference type="NCBI Taxonomy" id="63057"/>
    <lineage>
        <taxon>Eukaryota</taxon>
        <taxon>Viridiplantae</taxon>
        <taxon>Streptophyta</taxon>
        <taxon>Embryophyta</taxon>
        <taxon>Tracheophyta</taxon>
        <taxon>Spermatophyta</taxon>
        <taxon>Magnoliopsida</taxon>
        <taxon>eudicotyledons</taxon>
        <taxon>Gunneridae</taxon>
        <taxon>Pentapetalae</taxon>
        <taxon>rosids</taxon>
        <taxon>fabids</taxon>
        <taxon>Rosales</taxon>
        <taxon>Cannabaceae</taxon>
        <taxon>Trema</taxon>
    </lineage>
</organism>
<sequence>MAASSGGFEFNQFVFDAPSGEISSQMIKWNQKGNTTCQVLSWQHYLREKINCWWEHTKANELYHHHPSNEVAYNINKINTAAPCLALLFTLIRYHFVQAMVGLHKIILLVQKQLSCTAGAKILHANCKYVDHQRLERSDLSFRHGFLESSSKAKESTNDVVDVTAA</sequence>
<dbReference type="InParanoid" id="A0A2P5CMG7"/>
<reference evidence="2" key="1">
    <citation type="submission" date="2016-06" db="EMBL/GenBank/DDBJ databases">
        <title>Parallel loss of symbiosis genes in relatives of nitrogen-fixing non-legume Parasponia.</title>
        <authorList>
            <person name="Van Velzen R."/>
            <person name="Holmer R."/>
            <person name="Bu F."/>
            <person name="Rutten L."/>
            <person name="Van Zeijl A."/>
            <person name="Liu W."/>
            <person name="Santuari L."/>
            <person name="Cao Q."/>
            <person name="Sharma T."/>
            <person name="Shen D."/>
            <person name="Roswanjaya Y."/>
            <person name="Wardhani T."/>
            <person name="Kalhor M.S."/>
            <person name="Jansen J."/>
            <person name="Van den Hoogen J."/>
            <person name="Gungor B."/>
            <person name="Hartog M."/>
            <person name="Hontelez J."/>
            <person name="Verver J."/>
            <person name="Yang W.-C."/>
            <person name="Schijlen E."/>
            <person name="Repin R."/>
            <person name="Schilthuizen M."/>
            <person name="Schranz E."/>
            <person name="Heidstra R."/>
            <person name="Miyata K."/>
            <person name="Fedorova E."/>
            <person name="Kohlen W."/>
            <person name="Bisseling T."/>
            <person name="Smit S."/>
            <person name="Geurts R."/>
        </authorList>
    </citation>
    <scope>NUCLEOTIDE SEQUENCE [LARGE SCALE GENOMIC DNA]</scope>
    <source>
        <strain evidence="2">cv. RG33-2</strain>
    </source>
</reference>